<sequence length="443" mass="47460">MSLLLFSRLLPGLGVAAAAFSQIAPMEDAALKYGLGVDSECGDKGRQECSTSALQRKAVELSEDVLQTKVVSHLKDCNAMNHPTEARIYPEAPDLVYVTKRGWVGCTPQLCPQGGEQGSSVAAGLAVVNVSDPRAPAIVHLWHSSEAVEGQDRLGDLLVVASLAKGGVYTFDVQQSSHPRLLAFADIPDAPSTLHVKLQKAKGKIYAFLSQGWCDDPQLMGCDRYGFSRVHSVDVTDPAMPMPVGTVHTGVHAPESITVNGNFLYVGGIESQTFAVVNITDASRMHVVCHANECATMTASYYNQMVGDYLHTGSDGSFNAAHGDTPALWVAALWGHPGGVAVFNVSQPAFPKQVGLLLHKKMSRANRIHIHYGKAVVPLEQDPAGGFAVVDVANPLMPRLLGTMFLPSQDTRVYALVVKDNIVVLFVARTCEMYAIETQGLGQ</sequence>
<evidence type="ECO:0000256" key="1">
    <source>
        <dbReference type="SAM" id="SignalP"/>
    </source>
</evidence>
<dbReference type="InterPro" id="IPR011044">
    <property type="entry name" value="Quino_amine_DH_bsu"/>
</dbReference>
<dbReference type="AlphaFoldDB" id="A0A812MAZ7"/>
<dbReference type="SUPFAM" id="SSF50969">
    <property type="entry name" value="YVTN repeat-like/Quinoprotein amine dehydrogenase"/>
    <property type="match status" value="1"/>
</dbReference>
<dbReference type="OrthoDB" id="10326895at2759"/>
<organism evidence="2 3">
    <name type="scientific">Symbiodinium natans</name>
    <dbReference type="NCBI Taxonomy" id="878477"/>
    <lineage>
        <taxon>Eukaryota</taxon>
        <taxon>Sar</taxon>
        <taxon>Alveolata</taxon>
        <taxon>Dinophyceae</taxon>
        <taxon>Suessiales</taxon>
        <taxon>Symbiodiniaceae</taxon>
        <taxon>Symbiodinium</taxon>
    </lineage>
</organism>
<reference evidence="2" key="1">
    <citation type="submission" date="2021-02" db="EMBL/GenBank/DDBJ databases">
        <authorList>
            <person name="Dougan E. K."/>
            <person name="Rhodes N."/>
            <person name="Thang M."/>
            <person name="Chan C."/>
        </authorList>
    </citation>
    <scope>NUCLEOTIDE SEQUENCE</scope>
</reference>
<comment type="caution">
    <text evidence="2">The sequence shown here is derived from an EMBL/GenBank/DDBJ whole genome shotgun (WGS) entry which is preliminary data.</text>
</comment>
<evidence type="ECO:0000313" key="3">
    <source>
        <dbReference type="Proteomes" id="UP000604046"/>
    </source>
</evidence>
<keyword evidence="1" id="KW-0732">Signal</keyword>
<dbReference type="Pfam" id="PF08309">
    <property type="entry name" value="LVIVD"/>
    <property type="match status" value="1"/>
</dbReference>
<proteinExistence type="predicted"/>
<keyword evidence="3" id="KW-1185">Reference proteome</keyword>
<dbReference type="InterPro" id="IPR013211">
    <property type="entry name" value="LVIVD"/>
</dbReference>
<feature type="chain" id="PRO_5032856746" evidence="1">
    <location>
        <begin position="19"/>
        <end position="443"/>
    </location>
</feature>
<name>A0A812MAZ7_9DINO</name>
<evidence type="ECO:0000313" key="2">
    <source>
        <dbReference type="EMBL" id="CAE7258430.1"/>
    </source>
</evidence>
<accession>A0A812MAZ7</accession>
<protein>
    <submittedName>
        <fullName evidence="2">Uncharacterized protein</fullName>
    </submittedName>
</protein>
<feature type="signal peptide" evidence="1">
    <location>
        <begin position="1"/>
        <end position="18"/>
    </location>
</feature>
<dbReference type="EMBL" id="CAJNDS010001413">
    <property type="protein sequence ID" value="CAE7258430.1"/>
    <property type="molecule type" value="Genomic_DNA"/>
</dbReference>
<dbReference type="Proteomes" id="UP000604046">
    <property type="component" value="Unassembled WGS sequence"/>
</dbReference>
<gene>
    <name evidence="2" type="ORF">SNAT2548_LOCUS13434</name>
</gene>